<dbReference type="PANTHER" id="PTHR47739:SF1">
    <property type="entry name" value="TRNA1(VAL) (ADENINE(37)-N6)-METHYLTRANSFERASE"/>
    <property type="match status" value="1"/>
</dbReference>
<dbReference type="Gene3D" id="3.40.50.150">
    <property type="entry name" value="Vaccinia Virus protein VP39"/>
    <property type="match status" value="1"/>
</dbReference>
<dbReference type="STRING" id="360107.CHAB381_1321"/>
<dbReference type="EMBL" id="CP000776">
    <property type="protein sequence ID" value="ABS51421.1"/>
    <property type="molecule type" value="Genomic_DNA"/>
</dbReference>
<dbReference type="PROSITE" id="PS00092">
    <property type="entry name" value="N6_MTASE"/>
    <property type="match status" value="1"/>
</dbReference>
<dbReference type="GO" id="GO:0032259">
    <property type="term" value="P:methylation"/>
    <property type="evidence" value="ECO:0007669"/>
    <property type="project" value="UniProtKB-KW"/>
</dbReference>
<evidence type="ECO:0000256" key="2">
    <source>
        <dbReference type="ARBA" id="ARBA00022691"/>
    </source>
</evidence>
<dbReference type="CDD" id="cd02440">
    <property type="entry name" value="AdoMet_MTases"/>
    <property type="match status" value="1"/>
</dbReference>
<dbReference type="InterPro" id="IPR050210">
    <property type="entry name" value="tRNA_Adenine-N(6)_MTase"/>
</dbReference>
<evidence type="ECO:0000313" key="5">
    <source>
        <dbReference type="Proteomes" id="UP000002407"/>
    </source>
</evidence>
<dbReference type="InterPro" id="IPR029063">
    <property type="entry name" value="SAM-dependent_MTases_sf"/>
</dbReference>
<dbReference type="HOGENOM" id="CLU_061983_3_3_7"/>
<name>A7I2Y0_CAMHC</name>
<dbReference type="OrthoDB" id="5354196at2"/>
<dbReference type="KEGG" id="cha:CHAB381_1321"/>
<dbReference type="RefSeq" id="WP_012109172.1">
    <property type="nucleotide sequence ID" value="NC_009714.1"/>
</dbReference>
<keyword evidence="4" id="KW-0808">Transferase</keyword>
<dbReference type="InterPro" id="IPR007848">
    <property type="entry name" value="Small_mtfrase_dom"/>
</dbReference>
<organism evidence="4 5">
    <name type="scientific">Campylobacter hominis (strain ATCC BAA-381 / DSM 21671 / CCUG 45161 / LMG 19568 / NCTC 13146 / CH001A)</name>
    <dbReference type="NCBI Taxonomy" id="360107"/>
    <lineage>
        <taxon>Bacteria</taxon>
        <taxon>Pseudomonadati</taxon>
        <taxon>Campylobacterota</taxon>
        <taxon>Epsilonproteobacteria</taxon>
        <taxon>Campylobacterales</taxon>
        <taxon>Campylobacteraceae</taxon>
        <taxon>Campylobacter</taxon>
    </lineage>
</organism>
<evidence type="ECO:0000259" key="3">
    <source>
        <dbReference type="Pfam" id="PF05175"/>
    </source>
</evidence>
<keyword evidence="1 4" id="KW-0489">Methyltransferase</keyword>
<evidence type="ECO:0000256" key="1">
    <source>
        <dbReference type="ARBA" id="ARBA00022603"/>
    </source>
</evidence>
<dbReference type="InterPro" id="IPR002052">
    <property type="entry name" value="DNA_methylase_N6_adenine_CS"/>
</dbReference>
<dbReference type="Proteomes" id="UP000002407">
    <property type="component" value="Chromosome"/>
</dbReference>
<accession>A7I2Y0</accession>
<dbReference type="GO" id="GO:0008757">
    <property type="term" value="F:S-adenosylmethionine-dependent methyltransferase activity"/>
    <property type="evidence" value="ECO:0007669"/>
    <property type="project" value="UniProtKB-ARBA"/>
</dbReference>
<keyword evidence="2" id="KW-0949">S-adenosyl-L-methionine</keyword>
<dbReference type="eggNOG" id="COG4123">
    <property type="taxonomic scope" value="Bacteria"/>
</dbReference>
<dbReference type="SUPFAM" id="SSF53335">
    <property type="entry name" value="S-adenosyl-L-methionine-dependent methyltransferases"/>
    <property type="match status" value="1"/>
</dbReference>
<proteinExistence type="predicted"/>
<evidence type="ECO:0000313" key="4">
    <source>
        <dbReference type="EMBL" id="ABS51421.1"/>
    </source>
</evidence>
<dbReference type="AlphaFoldDB" id="A7I2Y0"/>
<dbReference type="GO" id="GO:0008170">
    <property type="term" value="F:N-methyltransferase activity"/>
    <property type="evidence" value="ECO:0007669"/>
    <property type="project" value="UniProtKB-ARBA"/>
</dbReference>
<feature type="domain" description="Methyltransferase small" evidence="3">
    <location>
        <begin position="24"/>
        <end position="125"/>
    </location>
</feature>
<sequence>MRIFQFKSGYRYTSDTLFLWDFAAEILAKRYKGGKILDVGAGCGILGLLLARDFKNFKISLLEIQSENFQILRKNVTENELDCEILINDFNEFLTSQKFDFIVSNPPFYNAKNTKTTNEHKLISKFDLNLSLKDFIKSSSLNLKQNGELIFCYEAKVLSEIFETLKASKFSVLSLKFIHSKVGKESALALIHAKKNSKSGLKILSPDFMYDGENYSKNTSAIFKKANLESVDYEL</sequence>
<gene>
    <name evidence="4" type="ordered locus">CHAB381_1321</name>
</gene>
<dbReference type="Pfam" id="PF05175">
    <property type="entry name" value="MTS"/>
    <property type="match status" value="1"/>
</dbReference>
<keyword evidence="5" id="KW-1185">Reference proteome</keyword>
<reference evidence="5" key="1">
    <citation type="submission" date="2007-07" db="EMBL/GenBank/DDBJ databases">
        <title>Complete genome sequence of Campylobacter hominis ATCC BAA-381, a commensal isolated from the human gastrointestinal tract.</title>
        <authorList>
            <person name="Fouts D.E."/>
            <person name="Mongodin E.F."/>
            <person name="Puiu D."/>
            <person name="Sebastian Y."/>
            <person name="Miller W.G."/>
            <person name="Mandrell R.E."/>
            <person name="Nelson K.E."/>
        </authorList>
    </citation>
    <scope>NUCLEOTIDE SEQUENCE [LARGE SCALE GENOMIC DNA]</scope>
    <source>
        <strain evidence="5">ATCC BAA-381 / LMG 19568 / NCTC 13146 / CH001A</strain>
    </source>
</reference>
<dbReference type="PANTHER" id="PTHR47739">
    <property type="entry name" value="TRNA1(VAL) (ADENINE(37)-N6)-METHYLTRANSFERASE"/>
    <property type="match status" value="1"/>
</dbReference>
<dbReference type="GO" id="GO:0003676">
    <property type="term" value="F:nucleic acid binding"/>
    <property type="evidence" value="ECO:0007669"/>
    <property type="project" value="InterPro"/>
</dbReference>
<protein>
    <submittedName>
        <fullName evidence="4">Methyltransferase small</fullName>
    </submittedName>
</protein>